<dbReference type="Proteomes" id="UP000322294">
    <property type="component" value="Unassembled WGS sequence"/>
</dbReference>
<protein>
    <submittedName>
        <fullName evidence="3">Stage II sporulation protein D</fullName>
    </submittedName>
</protein>
<feature type="signal peptide" evidence="1">
    <location>
        <begin position="1"/>
        <end position="18"/>
    </location>
</feature>
<feature type="domain" description="Sporulation stage II protein D amidase enhancer LytB N-terminal" evidence="2">
    <location>
        <begin position="154"/>
        <end position="244"/>
    </location>
</feature>
<feature type="chain" id="PRO_5038852695" evidence="1">
    <location>
        <begin position="19"/>
        <end position="456"/>
    </location>
</feature>
<reference evidence="3 4" key="1">
    <citation type="submission" date="2019-07" db="EMBL/GenBank/DDBJ databases">
        <title>Genomic Encyclopedia of Type Strains, Phase I: the one thousand microbial genomes (KMG-I) project.</title>
        <authorList>
            <person name="Kyrpides N."/>
        </authorList>
    </citation>
    <scope>NUCLEOTIDE SEQUENCE [LARGE SCALE GENOMIC DNA]</scope>
    <source>
        <strain evidence="3 4">DSM 16647</strain>
    </source>
</reference>
<dbReference type="InterPro" id="IPR013693">
    <property type="entry name" value="SpoIID/LytB_N"/>
</dbReference>
<dbReference type="GO" id="GO:0030435">
    <property type="term" value="P:sporulation resulting in formation of a cellular spore"/>
    <property type="evidence" value="ECO:0007669"/>
    <property type="project" value="InterPro"/>
</dbReference>
<dbReference type="EMBL" id="VNHO01000036">
    <property type="protein sequence ID" value="TYP48705.1"/>
    <property type="molecule type" value="Genomic_DNA"/>
</dbReference>
<evidence type="ECO:0000256" key="1">
    <source>
        <dbReference type="SAM" id="SignalP"/>
    </source>
</evidence>
<dbReference type="NCBIfam" id="TIGR02669">
    <property type="entry name" value="SpoIID_LytB"/>
    <property type="match status" value="1"/>
</dbReference>
<sequence length="456" mass="49742">MRKLLLPLLALLMIVAGAAYDRARAETRLPGVIRVGLFYDKTAGTSYTLVSPDGFVVGIKKHESFIPVQNVPEKKLNVRLVDVQHGSVPALGVMNGLRMSGKHLEFKGDSASQGFVLPLPSESPLYVASGREGGIISLNGKNYRGVIEFLPASNGGITVINELGLEEYLYGVLPNEMPPSWPMEALKAQAVASRTYAVNNILKGKKLGFDVTCDSSDQVYGGYDSENHRTNEAVNQTRGQVLVYKDEPILALYHSNSGGVTEDSGDAFGTELPYLKSVKDEFSLQSPNSTWTVKIPRVQAGGFGTIYDLAVMEKSESGRVKKMLVRGSSGDRVLSAKDIRAAFQLKSNLFEIKTDAMVYVTVNGQERKSLYQLEGVSVVSGSRKSVLSAGGVAYLAGSDRSRKVPVTVQYYEFQGRGYGHGVGMSQWGAKVMAEQGYNYRDILFYYYNNVDLAADF</sequence>
<dbReference type="OrthoDB" id="9794671at2"/>
<name>A0A5S5AG10_9FIRM</name>
<gene>
    <name evidence="3" type="ORF">LZ11_02273</name>
</gene>
<dbReference type="RefSeq" id="WP_148867936.1">
    <property type="nucleotide sequence ID" value="NZ_VNHO01000036.1"/>
</dbReference>
<dbReference type="GO" id="GO:0030288">
    <property type="term" value="C:outer membrane-bounded periplasmic space"/>
    <property type="evidence" value="ECO:0007669"/>
    <property type="project" value="TreeGrafter"/>
</dbReference>
<keyword evidence="4" id="KW-1185">Reference proteome</keyword>
<evidence type="ECO:0000313" key="3">
    <source>
        <dbReference type="EMBL" id="TYP48705.1"/>
    </source>
</evidence>
<accession>A0A5S5AG10</accession>
<dbReference type="InterPro" id="IPR013486">
    <property type="entry name" value="SpoIID/LytB"/>
</dbReference>
<dbReference type="PANTHER" id="PTHR30032">
    <property type="entry name" value="N-ACETYLMURAMOYL-L-ALANINE AMIDASE-RELATED"/>
    <property type="match status" value="1"/>
</dbReference>
<dbReference type="PANTHER" id="PTHR30032:SF4">
    <property type="entry name" value="AMIDASE ENHANCER"/>
    <property type="match status" value="1"/>
</dbReference>
<dbReference type="AlphaFoldDB" id="A0A5S5AG10"/>
<comment type="caution">
    <text evidence="3">The sequence shown here is derived from an EMBL/GenBank/DDBJ whole genome shotgun (WGS) entry which is preliminary data.</text>
</comment>
<keyword evidence="1" id="KW-0732">Signal</keyword>
<evidence type="ECO:0000313" key="4">
    <source>
        <dbReference type="Proteomes" id="UP000322294"/>
    </source>
</evidence>
<evidence type="ECO:0000259" key="2">
    <source>
        <dbReference type="Pfam" id="PF08486"/>
    </source>
</evidence>
<proteinExistence type="predicted"/>
<organism evidence="3 4">
    <name type="scientific">Thermosediminibacter litoriperuensis</name>
    <dbReference type="NCBI Taxonomy" id="291989"/>
    <lineage>
        <taxon>Bacteria</taxon>
        <taxon>Bacillati</taxon>
        <taxon>Bacillota</taxon>
        <taxon>Clostridia</taxon>
        <taxon>Thermosediminibacterales</taxon>
        <taxon>Thermosediminibacteraceae</taxon>
        <taxon>Thermosediminibacter</taxon>
    </lineage>
</organism>
<dbReference type="InterPro" id="IPR051922">
    <property type="entry name" value="Bact_Sporulation_Assoc"/>
</dbReference>
<dbReference type="Pfam" id="PF08486">
    <property type="entry name" value="SpoIID"/>
    <property type="match status" value="1"/>
</dbReference>